<evidence type="ECO:0000313" key="1">
    <source>
        <dbReference type="EMBL" id="KAJ7569189.1"/>
    </source>
</evidence>
<dbReference type="EMBL" id="CM055092">
    <property type="protein sequence ID" value="KAJ7569189.1"/>
    <property type="molecule type" value="Genomic_DNA"/>
</dbReference>
<keyword evidence="2" id="KW-1185">Reference proteome</keyword>
<accession>A0ACC2ERH1</accession>
<gene>
    <name evidence="1" type="ORF">O6H91_01G065300</name>
</gene>
<proteinExistence type="predicted"/>
<organism evidence="1 2">
    <name type="scientific">Diphasiastrum complanatum</name>
    <name type="common">Issler's clubmoss</name>
    <name type="synonym">Lycopodium complanatum</name>
    <dbReference type="NCBI Taxonomy" id="34168"/>
    <lineage>
        <taxon>Eukaryota</taxon>
        <taxon>Viridiplantae</taxon>
        <taxon>Streptophyta</taxon>
        <taxon>Embryophyta</taxon>
        <taxon>Tracheophyta</taxon>
        <taxon>Lycopodiopsida</taxon>
        <taxon>Lycopodiales</taxon>
        <taxon>Lycopodiaceae</taxon>
        <taxon>Lycopodioideae</taxon>
        <taxon>Diphasiastrum</taxon>
    </lineage>
</organism>
<reference evidence="2" key="1">
    <citation type="journal article" date="2024" name="Proc. Natl. Acad. Sci. U.S.A.">
        <title>Extraordinary preservation of gene collinearity over three hundred million years revealed in homosporous lycophytes.</title>
        <authorList>
            <person name="Li C."/>
            <person name="Wickell D."/>
            <person name="Kuo L.Y."/>
            <person name="Chen X."/>
            <person name="Nie B."/>
            <person name="Liao X."/>
            <person name="Peng D."/>
            <person name="Ji J."/>
            <person name="Jenkins J."/>
            <person name="Williams M."/>
            <person name="Shu S."/>
            <person name="Plott C."/>
            <person name="Barry K."/>
            <person name="Rajasekar S."/>
            <person name="Grimwood J."/>
            <person name="Han X."/>
            <person name="Sun S."/>
            <person name="Hou Z."/>
            <person name="He W."/>
            <person name="Dai G."/>
            <person name="Sun C."/>
            <person name="Schmutz J."/>
            <person name="Leebens-Mack J.H."/>
            <person name="Li F.W."/>
            <person name="Wang L."/>
        </authorList>
    </citation>
    <scope>NUCLEOTIDE SEQUENCE [LARGE SCALE GENOMIC DNA]</scope>
    <source>
        <strain evidence="2">cv. PW_Plant_1</strain>
    </source>
</reference>
<name>A0ACC2ERH1_DIPCM</name>
<protein>
    <submittedName>
        <fullName evidence="1">Uncharacterized protein</fullName>
    </submittedName>
</protein>
<sequence>MVLSLHTVETMNVIGQQRIHFTKTPTQEENAVLFCYCKWTLSVVDGIQTACEDFLIKQFEDSLLLVIHAKRVTVIPRDFVLISCIKFANTRLQDILKQGSGAQSGPRESSPTCEHPTIEKQTRAKKLPAPKKLRKVDSAQIKKSHSALRKMHANLEEITFKIPLEFFFEYEDEDEDLHLGFCFFPTRL</sequence>
<evidence type="ECO:0000313" key="2">
    <source>
        <dbReference type="Proteomes" id="UP001162992"/>
    </source>
</evidence>
<comment type="caution">
    <text evidence="1">The sequence shown here is derived from an EMBL/GenBank/DDBJ whole genome shotgun (WGS) entry which is preliminary data.</text>
</comment>
<dbReference type="Proteomes" id="UP001162992">
    <property type="component" value="Chromosome 1"/>
</dbReference>